<evidence type="ECO:0000313" key="6">
    <source>
        <dbReference type="Proteomes" id="UP000694522"/>
    </source>
</evidence>
<dbReference type="PROSITE" id="PS51221">
    <property type="entry name" value="TTL"/>
    <property type="match status" value="1"/>
</dbReference>
<reference evidence="5" key="2">
    <citation type="submission" date="2025-09" db="UniProtKB">
        <authorList>
            <consortium name="Ensembl"/>
        </authorList>
    </citation>
    <scope>IDENTIFICATION</scope>
</reference>
<dbReference type="Gene3D" id="3.30.470.20">
    <property type="entry name" value="ATP-grasp fold, B domain"/>
    <property type="match status" value="1"/>
</dbReference>
<dbReference type="Pfam" id="PF03133">
    <property type="entry name" value="TTL"/>
    <property type="match status" value="1"/>
</dbReference>
<dbReference type="Ensembl" id="ENSACOT00000014331.1">
    <property type="protein sequence ID" value="ENSACOP00000013847.1"/>
    <property type="gene ID" value="ENSACOG00000009622.1"/>
</dbReference>
<dbReference type="GO" id="GO:0070740">
    <property type="term" value="F:tubulin-glutamic acid ligase activity"/>
    <property type="evidence" value="ECO:0007669"/>
    <property type="project" value="TreeGrafter"/>
</dbReference>
<keyword evidence="2" id="KW-0547">Nucleotide-binding</keyword>
<evidence type="ECO:0000256" key="1">
    <source>
        <dbReference type="ARBA" id="ARBA00022598"/>
    </source>
</evidence>
<reference evidence="5" key="1">
    <citation type="submission" date="2025-08" db="UniProtKB">
        <authorList>
            <consortium name="Ensembl"/>
        </authorList>
    </citation>
    <scope>IDENTIFICATION</scope>
</reference>
<organism evidence="5 6">
    <name type="scientific">Amazona collaria</name>
    <name type="common">yellow-billed parrot</name>
    <dbReference type="NCBI Taxonomy" id="241587"/>
    <lineage>
        <taxon>Eukaryota</taxon>
        <taxon>Metazoa</taxon>
        <taxon>Chordata</taxon>
        <taxon>Craniata</taxon>
        <taxon>Vertebrata</taxon>
        <taxon>Euteleostomi</taxon>
        <taxon>Archelosauria</taxon>
        <taxon>Archosauria</taxon>
        <taxon>Dinosauria</taxon>
        <taxon>Saurischia</taxon>
        <taxon>Theropoda</taxon>
        <taxon>Coelurosauria</taxon>
        <taxon>Aves</taxon>
        <taxon>Neognathae</taxon>
        <taxon>Neoaves</taxon>
        <taxon>Telluraves</taxon>
        <taxon>Australaves</taxon>
        <taxon>Psittaciformes</taxon>
        <taxon>Psittacidae</taxon>
        <taxon>Amazona</taxon>
    </lineage>
</organism>
<feature type="compositionally biased region" description="Polar residues" evidence="4">
    <location>
        <begin position="1"/>
        <end position="22"/>
    </location>
</feature>
<evidence type="ECO:0000256" key="4">
    <source>
        <dbReference type="SAM" id="MobiDB-lite"/>
    </source>
</evidence>
<dbReference type="Proteomes" id="UP000694522">
    <property type="component" value="Unplaced"/>
</dbReference>
<accession>A0A8B9FXU1</accession>
<sequence>MTQTGCPSTLSSQTSTVSNAGQSPLPWGDNSSDKGLVRSTYVARAVRVHLLNIKPVTEHAGSVPGTLVLRSSAWPLSPACFGTVRRAAQCCGLREVGENEEWTVYWTDNSVSLERVMEMKRFQPFLIDGFKFDMRIYVLVTSCDPLRIFVYEEGLVRFATMRYIDPSSTNPDDICMHLTNYAINKRNENFVQYWGSIFCWTES</sequence>
<keyword evidence="1" id="KW-0436">Ligase</keyword>
<evidence type="ECO:0000256" key="2">
    <source>
        <dbReference type="ARBA" id="ARBA00022741"/>
    </source>
</evidence>
<dbReference type="GO" id="GO:0005524">
    <property type="term" value="F:ATP binding"/>
    <property type="evidence" value="ECO:0007669"/>
    <property type="project" value="UniProtKB-KW"/>
</dbReference>
<evidence type="ECO:0000313" key="5">
    <source>
        <dbReference type="Ensembl" id="ENSACOP00000013847.1"/>
    </source>
</evidence>
<dbReference type="GO" id="GO:0015631">
    <property type="term" value="F:tubulin binding"/>
    <property type="evidence" value="ECO:0007669"/>
    <property type="project" value="TreeGrafter"/>
</dbReference>
<dbReference type="GO" id="GO:0036064">
    <property type="term" value="C:ciliary basal body"/>
    <property type="evidence" value="ECO:0007669"/>
    <property type="project" value="TreeGrafter"/>
</dbReference>
<keyword evidence="6" id="KW-1185">Reference proteome</keyword>
<dbReference type="InterPro" id="IPR004344">
    <property type="entry name" value="TTL/TTLL_fam"/>
</dbReference>
<protein>
    <submittedName>
        <fullName evidence="5">Uncharacterized protein</fullName>
    </submittedName>
</protein>
<dbReference type="PANTHER" id="PTHR12241">
    <property type="entry name" value="TUBULIN POLYGLUTAMYLASE"/>
    <property type="match status" value="1"/>
</dbReference>
<evidence type="ECO:0000256" key="3">
    <source>
        <dbReference type="ARBA" id="ARBA00022840"/>
    </source>
</evidence>
<feature type="region of interest" description="Disordered" evidence="4">
    <location>
        <begin position="1"/>
        <end position="31"/>
    </location>
</feature>
<dbReference type="PANTHER" id="PTHR12241:SF91">
    <property type="entry name" value="TUBULIN POLYGLUTAMYLASE TTLL13"/>
    <property type="match status" value="1"/>
</dbReference>
<proteinExistence type="predicted"/>
<dbReference type="AlphaFoldDB" id="A0A8B9FXU1"/>
<dbReference type="GO" id="GO:0000226">
    <property type="term" value="P:microtubule cytoskeleton organization"/>
    <property type="evidence" value="ECO:0007669"/>
    <property type="project" value="TreeGrafter"/>
</dbReference>
<name>A0A8B9FXU1_9PSIT</name>
<keyword evidence="3" id="KW-0067">ATP-binding</keyword>